<dbReference type="EMBL" id="BJMN01000078">
    <property type="protein sequence ID" value="GEB62097.1"/>
    <property type="molecule type" value="Genomic_DNA"/>
</dbReference>
<dbReference type="AlphaFoldDB" id="A0A4Y3RZ83"/>
<gene>
    <name evidence="1" type="ORF">SGA01_77020</name>
</gene>
<dbReference type="Proteomes" id="UP000315226">
    <property type="component" value="Unassembled WGS sequence"/>
</dbReference>
<protein>
    <submittedName>
        <fullName evidence="1">Uncharacterized protein</fullName>
    </submittedName>
</protein>
<sequence length="70" mass="7516">MPTAIRSPGGAEPIAALKFTVPLENTASSKCTLPRENKPFKTVSYMVSCPLGWSWGVDVGNGLFRTDCGR</sequence>
<evidence type="ECO:0000313" key="1">
    <source>
        <dbReference type="EMBL" id="GEB62097.1"/>
    </source>
</evidence>
<accession>A0A4Y3RZ83</accession>
<keyword evidence="2" id="KW-1185">Reference proteome</keyword>
<name>A0A4Y3RZ83_9ACTN</name>
<organism evidence="1 2">
    <name type="scientific">Streptomyces gardneri</name>
    <dbReference type="NCBI Taxonomy" id="66892"/>
    <lineage>
        <taxon>Bacteria</taxon>
        <taxon>Bacillati</taxon>
        <taxon>Actinomycetota</taxon>
        <taxon>Actinomycetes</taxon>
        <taxon>Kitasatosporales</taxon>
        <taxon>Streptomycetaceae</taxon>
        <taxon>Streptomyces</taxon>
    </lineage>
</organism>
<proteinExistence type="predicted"/>
<comment type="caution">
    <text evidence="1">The sequence shown here is derived from an EMBL/GenBank/DDBJ whole genome shotgun (WGS) entry which is preliminary data.</text>
</comment>
<evidence type="ECO:0000313" key="2">
    <source>
        <dbReference type="Proteomes" id="UP000315226"/>
    </source>
</evidence>
<reference evidence="1 2" key="1">
    <citation type="submission" date="2019-06" db="EMBL/GenBank/DDBJ databases">
        <title>Whole genome shotgun sequence of Streptomyces gardneri NBRC 12865.</title>
        <authorList>
            <person name="Hosoyama A."/>
            <person name="Uohara A."/>
            <person name="Ohji S."/>
            <person name="Ichikawa N."/>
        </authorList>
    </citation>
    <scope>NUCLEOTIDE SEQUENCE [LARGE SCALE GENOMIC DNA]</scope>
    <source>
        <strain evidence="1 2">NBRC 12865</strain>
    </source>
</reference>